<dbReference type="NCBIfam" id="NF003433">
    <property type="entry name" value="PRK04949.1"/>
    <property type="match status" value="1"/>
</dbReference>
<evidence type="ECO:0000256" key="4">
    <source>
        <dbReference type="ARBA" id="ARBA00022519"/>
    </source>
</evidence>
<dbReference type="PANTHER" id="PTHR37468">
    <property type="entry name" value="SULFATE TRANSPORTER CYSZ"/>
    <property type="match status" value="1"/>
</dbReference>
<comment type="function">
    <text evidence="11">High affinity, high specificity proton-dependent sulfate transporter, which mediates sulfate uptake. Provides the sulfur source for the cysteine synthesis pathway.</text>
</comment>
<dbReference type="InterPro" id="IPR059112">
    <property type="entry name" value="CysZ/EI24"/>
</dbReference>
<evidence type="ECO:0000256" key="8">
    <source>
        <dbReference type="ARBA" id="ARBA00023032"/>
    </source>
</evidence>
<evidence type="ECO:0000256" key="6">
    <source>
        <dbReference type="ARBA" id="ARBA00022692"/>
    </source>
</evidence>
<evidence type="ECO:0000256" key="10">
    <source>
        <dbReference type="ARBA" id="ARBA00023192"/>
    </source>
</evidence>
<keyword evidence="4 11" id="KW-0997">Cell inner membrane</keyword>
<evidence type="ECO:0000256" key="5">
    <source>
        <dbReference type="ARBA" id="ARBA00022605"/>
    </source>
</evidence>
<feature type="transmembrane region" description="Helical" evidence="11">
    <location>
        <begin position="208"/>
        <end position="241"/>
    </location>
</feature>
<keyword evidence="13" id="KW-1185">Reference proteome</keyword>
<reference evidence="12 13" key="1">
    <citation type="submission" date="2023-03" db="EMBL/GenBank/DDBJ databases">
        <title>Thalassotalea loyana LMG 22536T draft genome sequence.</title>
        <authorList>
            <person name="Sawabe T."/>
        </authorList>
    </citation>
    <scope>NUCLEOTIDE SEQUENCE [LARGE SCALE GENOMIC DNA]</scope>
    <source>
        <strain evidence="12 13">LMG 22536</strain>
    </source>
</reference>
<dbReference type="PANTHER" id="PTHR37468:SF1">
    <property type="entry name" value="SULFATE TRANSPORTER CYSZ"/>
    <property type="match status" value="1"/>
</dbReference>
<comment type="caution">
    <text evidence="11">Lacks conserved residue(s) required for the propagation of feature annotation.</text>
</comment>
<dbReference type="InterPro" id="IPR022985">
    <property type="entry name" value="Sulfate_CysZ"/>
</dbReference>
<evidence type="ECO:0000256" key="3">
    <source>
        <dbReference type="ARBA" id="ARBA00022475"/>
    </source>
</evidence>
<gene>
    <name evidence="11 12" type="primary">cysZ</name>
    <name evidence="12" type="ORF">tloyanaT_19480</name>
</gene>
<keyword evidence="3 11" id="KW-1003">Cell membrane</keyword>
<dbReference type="InterPro" id="IPR050480">
    <property type="entry name" value="CysZ-like"/>
</dbReference>
<keyword evidence="7 11" id="KW-1133">Transmembrane helix</keyword>
<sequence length="251" mass="28836">MAVAPYKKQTATSGAGYFLAGFSLIQSKGIKRFVFIPLMVNLILFSIAFYFVFQQLDHYIAQLTGWLPEMLDWLNYIIWPIAVITVLIVFSFLFSAVANWIAAPFNGLLAEKMELILTNQPLGGGGFGDIVKDIPRTLKREWRKLIYYIPRAIGFLILLWFLPLIGQVLWFLFVSWMMAIQYKDYAFDNHKIAFGEMRHTLNQNKGRSFSFGVTVAFFSMIPVVNLVVMPVAICGATALWVDNYRDEYLRR</sequence>
<feature type="transmembrane region" description="Helical" evidence="11">
    <location>
        <begin position="73"/>
        <end position="103"/>
    </location>
</feature>
<feature type="transmembrane region" description="Helical" evidence="11">
    <location>
        <begin position="33"/>
        <end position="53"/>
    </location>
</feature>
<dbReference type="EMBL" id="BSSV01000003">
    <property type="protein sequence ID" value="GLX85696.1"/>
    <property type="molecule type" value="Genomic_DNA"/>
</dbReference>
<keyword evidence="8 11" id="KW-0764">Sulfate transport</keyword>
<keyword evidence="6 11" id="KW-0812">Transmembrane</keyword>
<dbReference type="RefSeq" id="WP_284298039.1">
    <property type="nucleotide sequence ID" value="NZ_BSSV01000003.1"/>
</dbReference>
<evidence type="ECO:0000313" key="12">
    <source>
        <dbReference type="EMBL" id="GLX85696.1"/>
    </source>
</evidence>
<protein>
    <recommendedName>
        <fullName evidence="11">Sulfate transporter CysZ</fullName>
    </recommendedName>
</protein>
<dbReference type="Pfam" id="PF07264">
    <property type="entry name" value="EI24"/>
    <property type="match status" value="1"/>
</dbReference>
<dbReference type="HAMAP" id="MF_00468">
    <property type="entry name" value="CysZ"/>
    <property type="match status" value="1"/>
</dbReference>
<comment type="similarity">
    <text evidence="11">Belongs to the CysZ family.</text>
</comment>
<proteinExistence type="inferred from homology"/>
<organism evidence="12 13">
    <name type="scientific">Thalassotalea loyana</name>
    <dbReference type="NCBI Taxonomy" id="280483"/>
    <lineage>
        <taxon>Bacteria</taxon>
        <taxon>Pseudomonadati</taxon>
        <taxon>Pseudomonadota</taxon>
        <taxon>Gammaproteobacteria</taxon>
        <taxon>Alteromonadales</taxon>
        <taxon>Colwelliaceae</taxon>
        <taxon>Thalassotalea</taxon>
    </lineage>
</organism>
<name>A0ABQ6HFP0_9GAMM</name>
<comment type="subcellular location">
    <subcellularLocation>
        <location evidence="11">Cell inner membrane</location>
        <topology evidence="11">Multi-pass membrane protein</topology>
    </subcellularLocation>
    <subcellularLocation>
        <location evidence="1">Membrane</location>
        <topology evidence="1">Multi-pass membrane protein</topology>
    </subcellularLocation>
</comment>
<keyword evidence="5 11" id="KW-0028">Amino-acid biosynthesis</keyword>
<evidence type="ECO:0000256" key="2">
    <source>
        <dbReference type="ARBA" id="ARBA00022448"/>
    </source>
</evidence>
<evidence type="ECO:0000313" key="13">
    <source>
        <dbReference type="Proteomes" id="UP001157134"/>
    </source>
</evidence>
<evidence type="ECO:0000256" key="9">
    <source>
        <dbReference type="ARBA" id="ARBA00023136"/>
    </source>
</evidence>
<keyword evidence="10 11" id="KW-0198">Cysteine biosynthesis</keyword>
<evidence type="ECO:0000256" key="11">
    <source>
        <dbReference type="HAMAP-Rule" id="MF_00468"/>
    </source>
</evidence>
<keyword evidence="2 11" id="KW-0813">Transport</keyword>
<dbReference type="Proteomes" id="UP001157134">
    <property type="component" value="Unassembled WGS sequence"/>
</dbReference>
<comment type="caution">
    <text evidence="12">The sequence shown here is derived from an EMBL/GenBank/DDBJ whole genome shotgun (WGS) entry which is preliminary data.</text>
</comment>
<evidence type="ECO:0000256" key="7">
    <source>
        <dbReference type="ARBA" id="ARBA00022989"/>
    </source>
</evidence>
<keyword evidence="9 11" id="KW-0472">Membrane</keyword>
<evidence type="ECO:0000256" key="1">
    <source>
        <dbReference type="ARBA" id="ARBA00004141"/>
    </source>
</evidence>
<accession>A0ABQ6HFP0</accession>